<reference evidence="1" key="1">
    <citation type="submission" date="2014-09" db="EMBL/GenBank/DDBJ databases">
        <authorList>
            <person name="Magalhaes I.L.F."/>
            <person name="Oliveira U."/>
            <person name="Santos F.R."/>
            <person name="Vidigal T.H.D.A."/>
            <person name="Brescovit A.D."/>
            <person name="Santos A.J."/>
        </authorList>
    </citation>
    <scope>NUCLEOTIDE SEQUENCE</scope>
    <source>
        <tissue evidence="1">Shoot tissue taken approximately 20 cm above the soil surface</tissue>
    </source>
</reference>
<reference evidence="1" key="2">
    <citation type="journal article" date="2015" name="Data Brief">
        <title>Shoot transcriptome of the giant reed, Arundo donax.</title>
        <authorList>
            <person name="Barrero R.A."/>
            <person name="Guerrero F.D."/>
            <person name="Moolhuijzen P."/>
            <person name="Goolsby J.A."/>
            <person name="Tidwell J."/>
            <person name="Bellgard S.E."/>
            <person name="Bellgard M.I."/>
        </authorList>
    </citation>
    <scope>NUCLEOTIDE SEQUENCE</scope>
    <source>
        <tissue evidence="1">Shoot tissue taken approximately 20 cm above the soil surface</tissue>
    </source>
</reference>
<evidence type="ECO:0000313" key="1">
    <source>
        <dbReference type="EMBL" id="JAD83459.1"/>
    </source>
</evidence>
<sequence length="59" mass="6645">MFVFESSIIPDLALSILECAMFGGYADLRCCAYPSGLAHVKIMVIHDIINIHCCNRYKH</sequence>
<protein>
    <submittedName>
        <fullName evidence="1">Uncharacterized protein</fullName>
    </submittedName>
</protein>
<dbReference type="EMBL" id="GBRH01214436">
    <property type="protein sequence ID" value="JAD83459.1"/>
    <property type="molecule type" value="Transcribed_RNA"/>
</dbReference>
<dbReference type="AlphaFoldDB" id="A0A0A9D4C0"/>
<accession>A0A0A9D4C0</accession>
<organism evidence="1">
    <name type="scientific">Arundo donax</name>
    <name type="common">Giant reed</name>
    <name type="synonym">Donax arundinaceus</name>
    <dbReference type="NCBI Taxonomy" id="35708"/>
    <lineage>
        <taxon>Eukaryota</taxon>
        <taxon>Viridiplantae</taxon>
        <taxon>Streptophyta</taxon>
        <taxon>Embryophyta</taxon>
        <taxon>Tracheophyta</taxon>
        <taxon>Spermatophyta</taxon>
        <taxon>Magnoliopsida</taxon>
        <taxon>Liliopsida</taxon>
        <taxon>Poales</taxon>
        <taxon>Poaceae</taxon>
        <taxon>PACMAD clade</taxon>
        <taxon>Arundinoideae</taxon>
        <taxon>Arundineae</taxon>
        <taxon>Arundo</taxon>
    </lineage>
</organism>
<name>A0A0A9D4C0_ARUDO</name>
<proteinExistence type="predicted"/>